<evidence type="ECO:0000256" key="5">
    <source>
        <dbReference type="ARBA" id="ARBA00018684"/>
    </source>
</evidence>
<evidence type="ECO:0000256" key="8">
    <source>
        <dbReference type="ARBA" id="ARBA00022660"/>
    </source>
</evidence>
<evidence type="ECO:0000256" key="2">
    <source>
        <dbReference type="ARBA" id="ARBA00004443"/>
    </source>
</evidence>
<name>W1QDP0_OGAPD</name>
<keyword evidence="13" id="KW-0472">Membrane</keyword>
<dbReference type="EMBL" id="AEOI02000008">
    <property type="protein sequence ID" value="ESW98664.1"/>
    <property type="molecule type" value="Genomic_DNA"/>
</dbReference>
<reference evidence="18 19" key="1">
    <citation type="journal article" date="2013" name="BMC Genomics">
        <title>Genome sequence and analysis of methylotrophic yeast Hansenula polymorpha DL1.</title>
        <authorList>
            <person name="Ravin N.V."/>
            <person name="Eldarov M.A."/>
            <person name="Kadnikov V.V."/>
            <person name="Beletsky A.V."/>
            <person name="Schneider J."/>
            <person name="Mardanova E.S."/>
            <person name="Smekalova E.M."/>
            <person name="Zvereva M.I."/>
            <person name="Dontsova O.A."/>
            <person name="Mardanov A.V."/>
            <person name="Skryabin K.G."/>
        </authorList>
    </citation>
    <scope>NUCLEOTIDE SEQUENCE [LARGE SCALE GENOMIC DNA]</scope>
    <source>
        <strain evidence="19">ATCC 26012 / BCRC 20466 / JCM 22074 / NRRL Y-7560 / DL-1</strain>
    </source>
</reference>
<dbReference type="Proteomes" id="UP000008673">
    <property type="component" value="Unassembled WGS sequence"/>
</dbReference>
<protein>
    <recommendedName>
        <fullName evidence="5">NADH dehydrogenase [ubiquinone] 1 beta subcomplex subunit 9</fullName>
    </recommendedName>
    <alternativeName>
        <fullName evidence="14">Complex I-B22</fullName>
    </alternativeName>
    <alternativeName>
        <fullName evidence="15">NADH-ubiquinone oxidoreductase B22 subunit</fullName>
    </alternativeName>
</protein>
<dbReference type="GeneID" id="25774682"/>
<comment type="subcellular location">
    <subcellularLocation>
        <location evidence="2">Mitochondrion inner membrane</location>
        <topology evidence="2">Peripheral membrane protein</topology>
        <orientation evidence="2">Matrix side</orientation>
    </subcellularLocation>
</comment>
<evidence type="ECO:0000256" key="7">
    <source>
        <dbReference type="ARBA" id="ARBA00022553"/>
    </source>
</evidence>
<keyword evidence="8" id="KW-0679">Respiratory chain</keyword>
<dbReference type="PANTHER" id="PTHR12868">
    <property type="entry name" value="NADH-UBIQUINONE OXIDOREDUCTASE B22 SUBUNIT"/>
    <property type="match status" value="1"/>
</dbReference>
<evidence type="ECO:0000256" key="11">
    <source>
        <dbReference type="ARBA" id="ARBA00022990"/>
    </source>
</evidence>
<proteinExistence type="inferred from homology"/>
<evidence type="ECO:0000256" key="6">
    <source>
        <dbReference type="ARBA" id="ARBA00022448"/>
    </source>
</evidence>
<evidence type="ECO:0000256" key="15">
    <source>
        <dbReference type="ARBA" id="ARBA00032528"/>
    </source>
</evidence>
<dbReference type="Pfam" id="PF05347">
    <property type="entry name" value="Complex1_LYR"/>
    <property type="match status" value="1"/>
</dbReference>
<dbReference type="GO" id="GO:0005743">
    <property type="term" value="C:mitochondrial inner membrane"/>
    <property type="evidence" value="ECO:0007669"/>
    <property type="project" value="UniProtKB-SubCell"/>
</dbReference>
<keyword evidence="7" id="KW-0597">Phosphoprotein</keyword>
<keyword evidence="9" id="KW-0999">Mitochondrion inner membrane</keyword>
<evidence type="ECO:0000256" key="12">
    <source>
        <dbReference type="ARBA" id="ARBA00023128"/>
    </source>
</evidence>
<evidence type="ECO:0000259" key="17">
    <source>
        <dbReference type="Pfam" id="PF05347"/>
    </source>
</evidence>
<dbReference type="GO" id="GO:0006120">
    <property type="term" value="P:mitochondrial electron transport, NADH to ubiquinone"/>
    <property type="evidence" value="ECO:0007669"/>
    <property type="project" value="InterPro"/>
</dbReference>
<evidence type="ECO:0000256" key="3">
    <source>
        <dbReference type="ARBA" id="ARBA00009508"/>
    </source>
</evidence>
<dbReference type="RefSeq" id="XP_013934547.1">
    <property type="nucleotide sequence ID" value="XM_014079072.1"/>
</dbReference>
<evidence type="ECO:0000256" key="4">
    <source>
        <dbReference type="ARBA" id="ARBA00011790"/>
    </source>
</evidence>
<dbReference type="HOGENOM" id="CLU_108081_1_1_1"/>
<dbReference type="InterPro" id="IPR033034">
    <property type="entry name" value="NDUFB9"/>
</dbReference>
<dbReference type="InterPro" id="IPR045292">
    <property type="entry name" value="Complex1_LYR_NDUFB9_LYRM3"/>
</dbReference>
<dbReference type="OrthoDB" id="13598at2759"/>
<keyword evidence="11" id="KW-0007">Acetylation</keyword>
<evidence type="ECO:0000256" key="16">
    <source>
        <dbReference type="SAM" id="MobiDB-lite"/>
    </source>
</evidence>
<comment type="similarity">
    <text evidence="3">Belongs to the complex I LYR family.</text>
</comment>
<dbReference type="OMA" id="KWERNAP"/>
<keyword evidence="19" id="KW-1185">Reference proteome</keyword>
<evidence type="ECO:0000256" key="1">
    <source>
        <dbReference type="ARBA" id="ARBA00002920"/>
    </source>
</evidence>
<comment type="function">
    <text evidence="1">Accessory subunit of the mitochondrial membrane respiratory chain NADH dehydrogenase (Complex I), that is believed to be not involved in catalysis. Complex I functions in the transfer of electrons from NADH to the respiratory chain. The immediate electron acceptor for the enzyme is believed to be ubiquinone.</text>
</comment>
<keyword evidence="12" id="KW-0496">Mitochondrion</keyword>
<dbReference type="AlphaFoldDB" id="W1QDP0"/>
<dbReference type="eggNOG" id="ENOG502S7CC">
    <property type="taxonomic scope" value="Eukaryota"/>
</dbReference>
<keyword evidence="10" id="KW-0249">Electron transport</keyword>
<evidence type="ECO:0000313" key="18">
    <source>
        <dbReference type="EMBL" id="ESW98664.1"/>
    </source>
</evidence>
<organism evidence="18 19">
    <name type="scientific">Ogataea parapolymorpha (strain ATCC 26012 / BCRC 20466 / JCM 22074 / NRRL Y-7560 / DL-1)</name>
    <name type="common">Yeast</name>
    <name type="synonym">Hansenula polymorpha</name>
    <dbReference type="NCBI Taxonomy" id="871575"/>
    <lineage>
        <taxon>Eukaryota</taxon>
        <taxon>Fungi</taxon>
        <taxon>Dikarya</taxon>
        <taxon>Ascomycota</taxon>
        <taxon>Saccharomycotina</taxon>
        <taxon>Pichiomycetes</taxon>
        <taxon>Pichiales</taxon>
        <taxon>Pichiaceae</taxon>
        <taxon>Ogataea</taxon>
    </lineage>
</organism>
<dbReference type="STRING" id="871575.W1QDP0"/>
<dbReference type="PANTHER" id="PTHR12868:SF0">
    <property type="entry name" value="NADH DEHYDROGENASE [UBIQUINONE] 1 BETA SUBCOMPLEX SUBUNIT 9"/>
    <property type="match status" value="1"/>
</dbReference>
<evidence type="ECO:0000256" key="9">
    <source>
        <dbReference type="ARBA" id="ARBA00022792"/>
    </source>
</evidence>
<dbReference type="KEGG" id="opa:HPODL_05260"/>
<gene>
    <name evidence="18" type="ORF">HPODL_05260</name>
</gene>
<evidence type="ECO:0000313" key="19">
    <source>
        <dbReference type="Proteomes" id="UP000008673"/>
    </source>
</evidence>
<keyword evidence="6" id="KW-0813">Transport</keyword>
<comment type="caution">
    <text evidence="18">The sequence shown here is derived from an EMBL/GenBank/DDBJ whole genome shotgun (WGS) entry which is preliminary data.</text>
</comment>
<comment type="subunit">
    <text evidence="4">Mammalian complex I is composed of 45 different subunits.</text>
</comment>
<feature type="domain" description="Complex 1 LYR protein" evidence="17">
    <location>
        <begin position="15"/>
        <end position="67"/>
    </location>
</feature>
<accession>W1QDP0</accession>
<evidence type="ECO:0000256" key="10">
    <source>
        <dbReference type="ARBA" id="ARBA00022982"/>
    </source>
</evidence>
<feature type="region of interest" description="Disordered" evidence="16">
    <location>
        <begin position="75"/>
        <end position="110"/>
    </location>
</feature>
<sequence>MSKTPVPFSPENIKTVASLYRRSLRTAADWINRRDFYRAKAAEIRLRFEQNRNVSDPKELKAIIDKTELMLNKFKHPDPIIPPQRPGGIMYDRNAPPRYSSGPVPFSNEL</sequence>
<dbReference type="CDD" id="cd20263">
    <property type="entry name" value="Complex1_LYR_NDUFB9_LYRM3"/>
    <property type="match status" value="1"/>
</dbReference>
<evidence type="ECO:0000256" key="14">
    <source>
        <dbReference type="ARBA" id="ARBA00030192"/>
    </source>
</evidence>
<evidence type="ECO:0000256" key="13">
    <source>
        <dbReference type="ARBA" id="ARBA00023136"/>
    </source>
</evidence>
<dbReference type="InterPro" id="IPR008011">
    <property type="entry name" value="Complex1_LYR_dom"/>
</dbReference>